<feature type="binding site" evidence="14">
    <location>
        <position position="574"/>
    </location>
    <ligand>
        <name>Zn(2+)</name>
        <dbReference type="ChEBI" id="CHEBI:29105"/>
    </ligand>
</feature>
<dbReference type="InterPro" id="IPR023033">
    <property type="entry name" value="Ala_tRNA_ligase_euk/bac"/>
</dbReference>
<dbReference type="PANTHER" id="PTHR11777">
    <property type="entry name" value="ALANYL-TRNA SYNTHETASE"/>
    <property type="match status" value="1"/>
</dbReference>
<dbReference type="GO" id="GO:0002161">
    <property type="term" value="F:aminoacyl-tRNA deacylase activity"/>
    <property type="evidence" value="ECO:0007669"/>
    <property type="project" value="TreeGrafter"/>
</dbReference>
<keyword evidence="10 14" id="KW-0648">Protein biosynthesis</keyword>
<keyword evidence="3 14" id="KW-0820">tRNA-binding</keyword>
<keyword evidence="5 14" id="KW-0479">Metal-binding</keyword>
<keyword evidence="4 14" id="KW-0436">Ligase</keyword>
<evidence type="ECO:0000256" key="4">
    <source>
        <dbReference type="ARBA" id="ARBA00022598"/>
    </source>
</evidence>
<dbReference type="SUPFAM" id="SSF50447">
    <property type="entry name" value="Translation proteins"/>
    <property type="match status" value="1"/>
</dbReference>
<dbReference type="CDD" id="cd00673">
    <property type="entry name" value="AlaRS_core"/>
    <property type="match status" value="1"/>
</dbReference>
<dbReference type="Pfam" id="PF01411">
    <property type="entry name" value="tRNA-synt_2c"/>
    <property type="match status" value="1"/>
</dbReference>
<proteinExistence type="inferred from homology"/>
<dbReference type="GO" id="GO:0004813">
    <property type="term" value="F:alanine-tRNA ligase activity"/>
    <property type="evidence" value="ECO:0007669"/>
    <property type="project" value="UniProtKB-UniRule"/>
</dbReference>
<dbReference type="Gene3D" id="3.30.930.10">
    <property type="entry name" value="Bira Bifunctional Protein, Domain 2"/>
    <property type="match status" value="1"/>
</dbReference>
<reference evidence="16 17" key="1">
    <citation type="submission" date="2017-12" db="EMBL/GenBank/DDBJ databases">
        <title>Complete genome sequence of Spiroplasma floricola 23-6 (ATCC 29989).</title>
        <authorList>
            <person name="Tsai Y.-M."/>
            <person name="Wu P.-S."/>
            <person name="Lo W.-S."/>
            <person name="Kuo C.-H."/>
        </authorList>
    </citation>
    <scope>NUCLEOTIDE SEQUENCE [LARGE SCALE GENOMIC DNA]</scope>
    <source>
        <strain evidence="16 17">23-6</strain>
    </source>
</reference>
<dbReference type="NCBIfam" id="TIGR00344">
    <property type="entry name" value="alaS"/>
    <property type="match status" value="1"/>
</dbReference>
<evidence type="ECO:0000313" key="17">
    <source>
        <dbReference type="Proteomes" id="UP000231823"/>
    </source>
</evidence>
<evidence type="ECO:0000256" key="13">
    <source>
        <dbReference type="ARBA" id="ARBA00048300"/>
    </source>
</evidence>
<evidence type="ECO:0000256" key="14">
    <source>
        <dbReference type="HAMAP-Rule" id="MF_00036"/>
    </source>
</evidence>
<dbReference type="OrthoDB" id="9803884at2"/>
<evidence type="ECO:0000256" key="5">
    <source>
        <dbReference type="ARBA" id="ARBA00022723"/>
    </source>
</evidence>
<evidence type="ECO:0000256" key="9">
    <source>
        <dbReference type="ARBA" id="ARBA00022884"/>
    </source>
</evidence>
<evidence type="ECO:0000256" key="8">
    <source>
        <dbReference type="ARBA" id="ARBA00022840"/>
    </source>
</evidence>
<feature type="domain" description="Alanyl-transfer RNA synthetases family profile" evidence="15">
    <location>
        <begin position="4"/>
        <end position="720"/>
    </location>
</feature>
<dbReference type="Gene3D" id="3.30.980.10">
    <property type="entry name" value="Threonyl-trna Synthetase, Chain A, domain 2"/>
    <property type="match status" value="1"/>
</dbReference>
<evidence type="ECO:0000256" key="12">
    <source>
        <dbReference type="ARBA" id="ARBA00024779"/>
    </source>
</evidence>
<feature type="binding site" evidence="14">
    <location>
        <position position="681"/>
    </location>
    <ligand>
        <name>Zn(2+)</name>
        <dbReference type="ChEBI" id="CHEBI:29105"/>
    </ligand>
</feature>
<dbReference type="GO" id="GO:0000049">
    <property type="term" value="F:tRNA binding"/>
    <property type="evidence" value="ECO:0007669"/>
    <property type="project" value="UniProtKB-KW"/>
</dbReference>
<keyword evidence="17" id="KW-1185">Reference proteome</keyword>
<evidence type="ECO:0000259" key="15">
    <source>
        <dbReference type="PROSITE" id="PS50860"/>
    </source>
</evidence>
<comment type="similarity">
    <text evidence="1 14">Belongs to the class-II aminoacyl-tRNA synthetase family.</text>
</comment>
<organism evidence="16 17">
    <name type="scientific">Spiroplasma floricola 23-6</name>
    <dbReference type="NCBI Taxonomy" id="1336749"/>
    <lineage>
        <taxon>Bacteria</taxon>
        <taxon>Bacillati</taxon>
        <taxon>Mycoplasmatota</taxon>
        <taxon>Mollicutes</taxon>
        <taxon>Entomoplasmatales</taxon>
        <taxon>Spiroplasmataceae</taxon>
        <taxon>Spiroplasma</taxon>
    </lineage>
</organism>
<comment type="function">
    <text evidence="12 14">Catalyzes the attachment of alanine to tRNA(Ala) in a two-step reaction: alanine is first activated by ATP to form Ala-AMP and then transferred to the acceptor end of tRNA(Ala). Also edits incorrectly charged Ser-tRNA(Ala) and Gly-tRNA(Ala) via its editing domain.</text>
</comment>
<dbReference type="GO" id="GO:0006419">
    <property type="term" value="P:alanyl-tRNA aminoacylation"/>
    <property type="evidence" value="ECO:0007669"/>
    <property type="project" value="UniProtKB-UniRule"/>
</dbReference>
<comment type="domain">
    <text evidence="14">Consists of three domains; the N-terminal catalytic domain, the editing domain and the C-terminal C-Ala domain. The editing domain removes incorrectly charged amino acids, while the C-Ala domain, along with tRNA(Ala), serves as a bridge to cooperatively bring together the editing and aminoacylation centers thus stimulating deacylation of misacylated tRNAs.</text>
</comment>
<keyword evidence="6 14" id="KW-0547">Nucleotide-binding</keyword>
<dbReference type="PANTHER" id="PTHR11777:SF9">
    <property type="entry name" value="ALANINE--TRNA LIGASE, CYTOPLASMIC"/>
    <property type="match status" value="1"/>
</dbReference>
<comment type="catalytic activity">
    <reaction evidence="13 14">
        <text>tRNA(Ala) + L-alanine + ATP = L-alanyl-tRNA(Ala) + AMP + diphosphate</text>
        <dbReference type="Rhea" id="RHEA:12540"/>
        <dbReference type="Rhea" id="RHEA-COMP:9657"/>
        <dbReference type="Rhea" id="RHEA-COMP:9923"/>
        <dbReference type="ChEBI" id="CHEBI:30616"/>
        <dbReference type="ChEBI" id="CHEBI:33019"/>
        <dbReference type="ChEBI" id="CHEBI:57972"/>
        <dbReference type="ChEBI" id="CHEBI:78442"/>
        <dbReference type="ChEBI" id="CHEBI:78497"/>
        <dbReference type="ChEBI" id="CHEBI:456215"/>
        <dbReference type="EC" id="6.1.1.7"/>
    </reaction>
</comment>
<evidence type="ECO:0000256" key="10">
    <source>
        <dbReference type="ARBA" id="ARBA00022917"/>
    </source>
</evidence>
<dbReference type="InterPro" id="IPR009000">
    <property type="entry name" value="Transl_B-barrel_sf"/>
</dbReference>
<dbReference type="GO" id="GO:0008270">
    <property type="term" value="F:zinc ion binding"/>
    <property type="evidence" value="ECO:0007669"/>
    <property type="project" value="UniProtKB-UniRule"/>
</dbReference>
<evidence type="ECO:0000256" key="2">
    <source>
        <dbReference type="ARBA" id="ARBA00022490"/>
    </source>
</evidence>
<dbReference type="SMART" id="SM00863">
    <property type="entry name" value="tRNA_SAD"/>
    <property type="match status" value="1"/>
</dbReference>
<dbReference type="Pfam" id="PF07973">
    <property type="entry name" value="tRNA_SAD"/>
    <property type="match status" value="1"/>
</dbReference>
<keyword evidence="9 14" id="KW-0694">RNA-binding</keyword>
<dbReference type="InterPro" id="IPR050058">
    <property type="entry name" value="Ala-tRNA_ligase"/>
</dbReference>
<dbReference type="Gene3D" id="2.40.30.130">
    <property type="match status" value="1"/>
</dbReference>
<sequence length="891" mass="102421">MKKLSANEIRKMWLDFFKSKDHYFLEPVSLVPVEDPSLLWINSGVATLKPYFDGRMNPPSPRLTNSQKSIRTNDIENVGVTARHQTMFEMLGNFSIGDYFKKEAIEFAWELLTSPKWFAINPELLYITVFNEDKEAYDVWTRTIGIKEDHIFKGSRDTNFWDVGQGPCGPNTEIFFDRGEKWDTEKIGSRLLKDDIENDRYIEIWNIVFSQFNNDGNNNYIELPRKNIDTGAGFERLVSIFQDAPTNFETDIFFPTIKEVEKICNSKFKYSIENYYNENKEQTKINTAFKVIADHVRAVVFAISDGVFPGNKDRGYIIRRLIRRSSVYGRKLGIQDAFLYKLVDKVIEAMQEFYPYLIEKAQSVKEIIKQEELRFLKTLSKGYEHLENIVKNENKVSAKNALLLFESFGFPIELTSEIASESNVEVDLKGYEALLEQTKELARNSRKNDKAWNKQSAILTGLNVESEFVGYELEECESTINFIFEDEKSLEIAKDKVVFVTLTKTPFYAEKGGQAADNGYLIDEQENRHLVLDVQSGPNGQHIHKVQVNGTLKVGDLIKAEINSEKRFYTMKNHSGTHILQAGIQEVLGKEALQSGSYNDENGLRIDISYNRLPTQEEIDKIHLAINREIKNCIPREIIYCSLQEAIEKHNALALFTEKYGGTVRIIKFGKFSCELCGGTHVENTKDIEDLLITNVESKGSGVFRYHAVTSHKEVANYLNEQFRKQKSEISSLIDKFNNFKLKVKNQEIEQEINAITSMQVTKPNLILIKQKVNDLKNTFKLYQKEVEDLLIEENLAKYSNIEPTKKENINLIDIEINDLEMKELKVLSDKMQNKYDNLIIKFANTKDKVFIVSVSESISNDNKAIDLFKNNGKYEVKGGGNNTFAQGKIV</sequence>
<protein>
    <recommendedName>
        <fullName evidence="14">Alanine--tRNA ligase</fullName>
        <ecNumber evidence="14">6.1.1.7</ecNumber>
    </recommendedName>
    <alternativeName>
        <fullName evidence="14">Alanyl-tRNA synthetase</fullName>
        <shortName evidence="14">AlaRS</shortName>
    </alternativeName>
</protein>
<dbReference type="EC" id="6.1.1.7" evidence="14"/>
<evidence type="ECO:0000256" key="7">
    <source>
        <dbReference type="ARBA" id="ARBA00022833"/>
    </source>
</evidence>
<dbReference type="InterPro" id="IPR012947">
    <property type="entry name" value="tRNA_SAD"/>
</dbReference>
<keyword evidence="11 14" id="KW-0030">Aminoacyl-tRNA synthetase</keyword>
<dbReference type="SUPFAM" id="SSF101353">
    <property type="entry name" value="Putative anticodon-binding domain of alanyl-tRNA synthetase (AlaRS)"/>
    <property type="match status" value="1"/>
</dbReference>
<evidence type="ECO:0000256" key="6">
    <source>
        <dbReference type="ARBA" id="ARBA00022741"/>
    </source>
</evidence>
<dbReference type="KEGG" id="sfz:SFLOR_v1c10570"/>
<dbReference type="HAMAP" id="MF_00036_B">
    <property type="entry name" value="Ala_tRNA_synth_B"/>
    <property type="match status" value="1"/>
</dbReference>
<comment type="subcellular location">
    <subcellularLocation>
        <location evidence="14">Cytoplasm</location>
    </subcellularLocation>
</comment>
<dbReference type="RefSeq" id="WP_100917050.1">
    <property type="nucleotide sequence ID" value="NZ_CP025057.1"/>
</dbReference>
<dbReference type="InterPro" id="IPR018162">
    <property type="entry name" value="Ala-tRNA-ligase_IIc_anticod-bd"/>
</dbReference>
<dbReference type="Proteomes" id="UP000231823">
    <property type="component" value="Chromosome"/>
</dbReference>
<gene>
    <name evidence="14 16" type="primary">alaS</name>
    <name evidence="16" type="ORF">SFLOR_v1c10570</name>
</gene>
<dbReference type="AlphaFoldDB" id="A0A2K8SF98"/>
<dbReference type="InterPro" id="IPR002318">
    <property type="entry name" value="Ala-tRNA-lgiase_IIc"/>
</dbReference>
<feature type="binding site" evidence="14">
    <location>
        <position position="677"/>
    </location>
    <ligand>
        <name>Zn(2+)</name>
        <dbReference type="ChEBI" id="CHEBI:29105"/>
    </ligand>
</feature>
<dbReference type="FunFam" id="3.30.930.10:FF:000046">
    <property type="entry name" value="Alanine--tRNA ligase"/>
    <property type="match status" value="1"/>
</dbReference>
<name>A0A2K8SF98_9MOLU</name>
<dbReference type="InterPro" id="IPR018164">
    <property type="entry name" value="Ala-tRNA-synth_IIc_N"/>
</dbReference>
<keyword evidence="8 14" id="KW-0067">ATP-binding</keyword>
<dbReference type="FunFam" id="3.30.980.10:FF:000004">
    <property type="entry name" value="Alanine--tRNA ligase, cytoplasmic"/>
    <property type="match status" value="1"/>
</dbReference>
<dbReference type="InterPro" id="IPR018165">
    <property type="entry name" value="Ala-tRNA-synth_IIc_core"/>
</dbReference>
<dbReference type="PRINTS" id="PR00980">
    <property type="entry name" value="TRNASYNTHALA"/>
</dbReference>
<dbReference type="EMBL" id="CP025057">
    <property type="protein sequence ID" value="AUB32103.1"/>
    <property type="molecule type" value="Genomic_DNA"/>
</dbReference>
<dbReference type="InterPro" id="IPR045864">
    <property type="entry name" value="aa-tRNA-synth_II/BPL/LPL"/>
</dbReference>
<comment type="cofactor">
    <cofactor evidence="14">
        <name>Zn(2+)</name>
        <dbReference type="ChEBI" id="CHEBI:29105"/>
    </cofactor>
    <text evidence="14">Binds 1 zinc ion per subunit.</text>
</comment>
<dbReference type="Gene3D" id="3.10.310.40">
    <property type="match status" value="1"/>
</dbReference>
<feature type="binding site" evidence="14">
    <location>
        <position position="578"/>
    </location>
    <ligand>
        <name>Zn(2+)</name>
        <dbReference type="ChEBI" id="CHEBI:29105"/>
    </ligand>
</feature>
<keyword evidence="7 14" id="KW-0862">Zinc</keyword>
<dbReference type="GO" id="GO:0005829">
    <property type="term" value="C:cytosol"/>
    <property type="evidence" value="ECO:0007669"/>
    <property type="project" value="TreeGrafter"/>
</dbReference>
<accession>A0A2K8SF98</accession>
<keyword evidence="2 14" id="KW-0963">Cytoplasm</keyword>
<evidence type="ECO:0000256" key="3">
    <source>
        <dbReference type="ARBA" id="ARBA00022555"/>
    </source>
</evidence>
<dbReference type="PROSITE" id="PS50860">
    <property type="entry name" value="AA_TRNA_LIGASE_II_ALA"/>
    <property type="match status" value="1"/>
</dbReference>
<dbReference type="GO" id="GO:0005524">
    <property type="term" value="F:ATP binding"/>
    <property type="evidence" value="ECO:0007669"/>
    <property type="project" value="UniProtKB-UniRule"/>
</dbReference>
<evidence type="ECO:0000313" key="16">
    <source>
        <dbReference type="EMBL" id="AUB32103.1"/>
    </source>
</evidence>
<dbReference type="SUPFAM" id="SSF55186">
    <property type="entry name" value="ThrRS/AlaRS common domain"/>
    <property type="match status" value="1"/>
</dbReference>
<dbReference type="InterPro" id="IPR018163">
    <property type="entry name" value="Thr/Ala-tRNA-synth_IIc_edit"/>
</dbReference>
<dbReference type="SUPFAM" id="SSF55681">
    <property type="entry name" value="Class II aaRS and biotin synthetases"/>
    <property type="match status" value="1"/>
</dbReference>
<evidence type="ECO:0000256" key="11">
    <source>
        <dbReference type="ARBA" id="ARBA00023146"/>
    </source>
</evidence>
<evidence type="ECO:0000256" key="1">
    <source>
        <dbReference type="ARBA" id="ARBA00008226"/>
    </source>
</evidence>